<sequence>MSLNFVWVYMKSLSSSTLNNTKDDSSYVLPPDTSLDQSSELCTNIEDETTENLEDTEDNESVIEELIKKSNPPKLDDLEVPRAGEETKKSFCCFCFHSFVVISRHYEAIHSDEKEVQHFLSLKKRSTERIAAIEKLRLKGTQLFNLNNDFNHGRLLVTRQPQKTSLANVHDFKPCHKCGRWLQYINRHKCPYGKESNGDRSDLIKSKILMGQICNNATSLTRKILAINNDDSISEAVRQDPLLITFVNELSQKYTNPHQHSMIR</sequence>
<accession>A0A8J2HQF8</accession>
<name>A0A8J2HQF8_COTCN</name>
<dbReference type="EMBL" id="CAJNRD030001123">
    <property type="protein sequence ID" value="CAG5102940.1"/>
    <property type="molecule type" value="Genomic_DNA"/>
</dbReference>
<organism evidence="1 2">
    <name type="scientific">Cotesia congregata</name>
    <name type="common">Parasitoid wasp</name>
    <name type="synonym">Apanteles congregatus</name>
    <dbReference type="NCBI Taxonomy" id="51543"/>
    <lineage>
        <taxon>Eukaryota</taxon>
        <taxon>Metazoa</taxon>
        <taxon>Ecdysozoa</taxon>
        <taxon>Arthropoda</taxon>
        <taxon>Hexapoda</taxon>
        <taxon>Insecta</taxon>
        <taxon>Pterygota</taxon>
        <taxon>Neoptera</taxon>
        <taxon>Endopterygota</taxon>
        <taxon>Hymenoptera</taxon>
        <taxon>Apocrita</taxon>
        <taxon>Ichneumonoidea</taxon>
        <taxon>Braconidae</taxon>
        <taxon>Microgastrinae</taxon>
        <taxon>Cotesia</taxon>
    </lineage>
</organism>
<dbReference type="Proteomes" id="UP000786811">
    <property type="component" value="Unassembled WGS sequence"/>
</dbReference>
<comment type="caution">
    <text evidence="1">The sequence shown here is derived from an EMBL/GenBank/DDBJ whole genome shotgun (WGS) entry which is preliminary data.</text>
</comment>
<dbReference type="AlphaFoldDB" id="A0A8J2HQF8"/>
<dbReference type="OrthoDB" id="10068710at2759"/>
<proteinExistence type="predicted"/>
<dbReference type="PANTHER" id="PTHR33480:SF1">
    <property type="entry name" value="TYR RECOMBINASE DOMAIN-CONTAINING PROTEIN"/>
    <property type="match status" value="1"/>
</dbReference>
<evidence type="ECO:0000313" key="1">
    <source>
        <dbReference type="EMBL" id="CAG5102940.1"/>
    </source>
</evidence>
<dbReference type="PANTHER" id="PTHR33480">
    <property type="entry name" value="SET DOMAIN-CONTAINING PROTEIN-RELATED"/>
    <property type="match status" value="1"/>
</dbReference>
<keyword evidence="2" id="KW-1185">Reference proteome</keyword>
<gene>
    <name evidence="1" type="ORF">HICCMSTLAB_LOCUS11260</name>
</gene>
<protein>
    <submittedName>
        <fullName evidence="1">Uncharacterized protein</fullName>
    </submittedName>
</protein>
<reference evidence="1" key="1">
    <citation type="submission" date="2021-04" db="EMBL/GenBank/DDBJ databases">
        <authorList>
            <person name="Chebbi M.A.C M."/>
        </authorList>
    </citation>
    <scope>NUCLEOTIDE SEQUENCE</scope>
</reference>
<evidence type="ECO:0000313" key="2">
    <source>
        <dbReference type="Proteomes" id="UP000786811"/>
    </source>
</evidence>